<evidence type="ECO:0000256" key="2">
    <source>
        <dbReference type="ARBA" id="ARBA00023125"/>
    </source>
</evidence>
<keyword evidence="3" id="KW-0804">Transcription</keyword>
<evidence type="ECO:0000259" key="4">
    <source>
        <dbReference type="PROSITE" id="PS01124"/>
    </source>
</evidence>
<keyword evidence="2" id="KW-0238">DNA-binding</keyword>
<dbReference type="AlphaFoldDB" id="A0A1G5HY05"/>
<dbReference type="PANTHER" id="PTHR43280">
    <property type="entry name" value="ARAC-FAMILY TRANSCRIPTIONAL REGULATOR"/>
    <property type="match status" value="1"/>
</dbReference>
<evidence type="ECO:0000313" key="6">
    <source>
        <dbReference type="Proteomes" id="UP000198538"/>
    </source>
</evidence>
<dbReference type="EMBL" id="FMVM01000007">
    <property type="protein sequence ID" value="SCY68673.1"/>
    <property type="molecule type" value="Genomic_DNA"/>
</dbReference>
<keyword evidence="6" id="KW-1185">Reference proteome</keyword>
<dbReference type="STRING" id="582692.SAMN05720606_107280"/>
<name>A0A1G5HY05_9BACL</name>
<dbReference type="Gene3D" id="1.10.10.60">
    <property type="entry name" value="Homeodomain-like"/>
    <property type="match status" value="2"/>
</dbReference>
<dbReference type="PANTHER" id="PTHR43280:SF32">
    <property type="entry name" value="TRANSCRIPTIONAL REGULATORY PROTEIN"/>
    <property type="match status" value="1"/>
</dbReference>
<dbReference type="InterPro" id="IPR018060">
    <property type="entry name" value="HTH_AraC"/>
</dbReference>
<feature type="domain" description="HTH araC/xylS-type" evidence="4">
    <location>
        <begin position="215"/>
        <end position="298"/>
    </location>
</feature>
<proteinExistence type="predicted"/>
<sequence length="302" mass="34991">MIIIDSISILHELLGYDKPKHPLITVIDLDTIRPKAEYYNVPFKLNFYMISLKNSSECDLIYGRQYYDFREGSMIFAKPGQTLQKGARSNREGSHSWMLCFHPDLIGSSSLWSKMGDYSFFEYEANEALHLSDQEKEILERIVQQLQIEYSGNLDSYSKDLLISNLELLLNYAKRFYGRQFITRTAVQKDSVEHFHTLLKERCSIEAIAQSGMPRVKTLAQAMGYSPNYLSDMLKKETGKTAQEFIKLQLLDLGIKFLIHTNEPIYRIADLLGFEQPSSFTKFLKLQVGISPVEYRKQHRRG</sequence>
<dbReference type="GO" id="GO:0043565">
    <property type="term" value="F:sequence-specific DNA binding"/>
    <property type="evidence" value="ECO:0007669"/>
    <property type="project" value="InterPro"/>
</dbReference>
<gene>
    <name evidence="5" type="ORF">SAMN05720606_107280</name>
</gene>
<protein>
    <submittedName>
        <fullName evidence="5">Transcriptional regulator, AraC family</fullName>
    </submittedName>
</protein>
<dbReference type="RefSeq" id="WP_090919726.1">
    <property type="nucleotide sequence ID" value="NZ_FMVM01000007.1"/>
</dbReference>
<evidence type="ECO:0000313" key="5">
    <source>
        <dbReference type="EMBL" id="SCY68673.1"/>
    </source>
</evidence>
<accession>A0A1G5HY05</accession>
<dbReference type="PROSITE" id="PS01124">
    <property type="entry name" value="HTH_ARAC_FAMILY_2"/>
    <property type="match status" value="1"/>
</dbReference>
<dbReference type="Proteomes" id="UP000198538">
    <property type="component" value="Unassembled WGS sequence"/>
</dbReference>
<dbReference type="Pfam" id="PF12833">
    <property type="entry name" value="HTH_18"/>
    <property type="match status" value="1"/>
</dbReference>
<keyword evidence="1" id="KW-0805">Transcription regulation</keyword>
<organism evidence="5 6">
    <name type="scientific">Paenibacillus polysaccharolyticus</name>
    <dbReference type="NCBI Taxonomy" id="582692"/>
    <lineage>
        <taxon>Bacteria</taxon>
        <taxon>Bacillati</taxon>
        <taxon>Bacillota</taxon>
        <taxon>Bacilli</taxon>
        <taxon>Bacillales</taxon>
        <taxon>Paenibacillaceae</taxon>
        <taxon>Paenibacillus</taxon>
    </lineage>
</organism>
<evidence type="ECO:0000256" key="3">
    <source>
        <dbReference type="ARBA" id="ARBA00023163"/>
    </source>
</evidence>
<dbReference type="GO" id="GO:0003700">
    <property type="term" value="F:DNA-binding transcription factor activity"/>
    <property type="evidence" value="ECO:0007669"/>
    <property type="project" value="InterPro"/>
</dbReference>
<reference evidence="6" key="1">
    <citation type="submission" date="2016-10" db="EMBL/GenBank/DDBJ databases">
        <authorList>
            <person name="Varghese N."/>
            <person name="Submissions S."/>
        </authorList>
    </citation>
    <scope>NUCLEOTIDE SEQUENCE [LARGE SCALE GENOMIC DNA]</scope>
    <source>
        <strain evidence="6">BL9</strain>
    </source>
</reference>
<evidence type="ECO:0000256" key="1">
    <source>
        <dbReference type="ARBA" id="ARBA00023015"/>
    </source>
</evidence>
<dbReference type="SUPFAM" id="SSF46689">
    <property type="entry name" value="Homeodomain-like"/>
    <property type="match status" value="1"/>
</dbReference>
<dbReference type="SMART" id="SM00342">
    <property type="entry name" value="HTH_ARAC"/>
    <property type="match status" value="1"/>
</dbReference>
<dbReference type="InterPro" id="IPR009057">
    <property type="entry name" value="Homeodomain-like_sf"/>
</dbReference>